<dbReference type="Gene3D" id="3.30.300.30">
    <property type="match status" value="1"/>
</dbReference>
<protein>
    <submittedName>
        <fullName evidence="6">Long-chain-fatty-acid-CoA ligase</fullName>
    </submittedName>
</protein>
<dbReference type="InterPro" id="IPR000873">
    <property type="entry name" value="AMP-dep_synth/lig_dom"/>
</dbReference>
<dbReference type="GO" id="GO:0016020">
    <property type="term" value="C:membrane"/>
    <property type="evidence" value="ECO:0007669"/>
    <property type="project" value="TreeGrafter"/>
</dbReference>
<dbReference type="AlphaFoldDB" id="A0AAD8LHZ8"/>
<dbReference type="PANTHER" id="PTHR43272">
    <property type="entry name" value="LONG-CHAIN-FATTY-ACID--COA LIGASE"/>
    <property type="match status" value="1"/>
</dbReference>
<dbReference type="Pfam" id="PF00501">
    <property type="entry name" value="AMP-binding"/>
    <property type="match status" value="1"/>
</dbReference>
<dbReference type="PROSITE" id="PS00455">
    <property type="entry name" value="AMP_BINDING"/>
    <property type="match status" value="1"/>
</dbReference>
<dbReference type="GO" id="GO:0005783">
    <property type="term" value="C:endoplasmic reticulum"/>
    <property type="evidence" value="ECO:0007669"/>
    <property type="project" value="TreeGrafter"/>
</dbReference>
<comment type="caution">
    <text evidence="6">The sequence shown here is derived from an EMBL/GenBank/DDBJ whole genome shotgun (WGS) entry which is preliminary data.</text>
</comment>
<evidence type="ECO:0000313" key="6">
    <source>
        <dbReference type="EMBL" id="KAK1441718.1"/>
    </source>
</evidence>
<accession>A0AAD8LHZ8</accession>
<dbReference type="Pfam" id="PF13193">
    <property type="entry name" value="AMP-binding_C"/>
    <property type="match status" value="1"/>
</dbReference>
<dbReference type="InterPro" id="IPR020845">
    <property type="entry name" value="AMP-binding_CS"/>
</dbReference>
<evidence type="ECO:0000259" key="5">
    <source>
        <dbReference type="Pfam" id="PF13193"/>
    </source>
</evidence>
<evidence type="ECO:0000313" key="7">
    <source>
        <dbReference type="Proteomes" id="UP001230268"/>
    </source>
</evidence>
<name>A0AAD8LHZ8_BABGI</name>
<evidence type="ECO:0000256" key="2">
    <source>
        <dbReference type="ARBA" id="ARBA00022840"/>
    </source>
</evidence>
<feature type="domain" description="AMP-dependent synthetase/ligase" evidence="4">
    <location>
        <begin position="59"/>
        <end position="499"/>
    </location>
</feature>
<evidence type="ECO:0000256" key="3">
    <source>
        <dbReference type="ARBA" id="ARBA00024484"/>
    </source>
</evidence>
<dbReference type="Proteomes" id="UP001230268">
    <property type="component" value="Unassembled WGS sequence"/>
</dbReference>
<dbReference type="InterPro" id="IPR025110">
    <property type="entry name" value="AMP-bd_C"/>
</dbReference>
<dbReference type="GO" id="GO:0005524">
    <property type="term" value="F:ATP binding"/>
    <property type="evidence" value="ECO:0007669"/>
    <property type="project" value="UniProtKB-KW"/>
</dbReference>
<dbReference type="GO" id="GO:0004467">
    <property type="term" value="F:long-chain fatty acid-CoA ligase activity"/>
    <property type="evidence" value="ECO:0007669"/>
    <property type="project" value="UniProtKB-EC"/>
</dbReference>
<dbReference type="InterPro" id="IPR042099">
    <property type="entry name" value="ANL_N_sf"/>
</dbReference>
<dbReference type="SUPFAM" id="SSF56801">
    <property type="entry name" value="Acetyl-CoA synthetase-like"/>
    <property type="match status" value="1"/>
</dbReference>
<comment type="catalytic activity">
    <reaction evidence="3">
        <text>a long-chain fatty acid + ATP + CoA = a long-chain fatty acyl-CoA + AMP + diphosphate</text>
        <dbReference type="Rhea" id="RHEA:15421"/>
        <dbReference type="ChEBI" id="CHEBI:30616"/>
        <dbReference type="ChEBI" id="CHEBI:33019"/>
        <dbReference type="ChEBI" id="CHEBI:57287"/>
        <dbReference type="ChEBI" id="CHEBI:57560"/>
        <dbReference type="ChEBI" id="CHEBI:83139"/>
        <dbReference type="ChEBI" id="CHEBI:456215"/>
        <dbReference type="EC" id="6.2.1.3"/>
    </reaction>
    <physiologicalReaction direction="left-to-right" evidence="3">
        <dbReference type="Rhea" id="RHEA:15422"/>
    </physiologicalReaction>
</comment>
<keyword evidence="7" id="KW-1185">Reference proteome</keyword>
<evidence type="ECO:0000256" key="1">
    <source>
        <dbReference type="ARBA" id="ARBA00022741"/>
    </source>
</evidence>
<sequence>MGEYDTFAPLGEVPGLYSVKVPGTEEEGFSAVYVSPLKEKLKNAKYMEDDKTMWEFFQAGLKRNPDAPCIGKRMKNEDGSLGAYQFMTFKEVEDAAKLLGSSLAQLPIAPQPSDHPVVKDIKMVGLFLPNCVEWVLMEQGCNAYGYTLVPVYNTLGLQSIHTILLNSKLSVLVCSAETIKLMMRVLEQGMDGVMLTLIVLIGYKVVPEELVKNKFNLKFILWEDLFEMGKKKPLPVCPPHPDTLSIISYTSGTSGVPKGVMITHRNLINLMIATLESRIDISFPKNCFERHISYLPMAHLFEKMFLNMVLYNGGCVGLYSGDIKKLMDDIQEFKPTLFVGVPRLYQRIHDKVMAGVDLKPFLVKTLFMTGLAAKMENIKKNGKFSHFFWDKIVFNKVKKLLGGCVRWMFVGSSSMNPLIVERIRAMFGVPLIWGYALTESCAGTTTQHFNDTDPTHCGGPIVNQEFRLRFVPDMEYFADADPPKGELLLRGGSITHGYYRNEKITKETIINGWFYTGDIVEILPSGAIRVIDRAKNVFKLAQGEYISPEYVESIISLSPLVAQVVVFGRSDEVAPVAVVVPDEDTVKQWKAAHGMGKDNFEVVCRSDALREAILKDMDRLFTENGVRGYEKVKVIYVEHELFSVDNSLLTVTAKLRRHQLRSKYVKQIDEMYKEVRKMTKK</sequence>
<keyword evidence="2" id="KW-0067">ATP-binding</keyword>
<proteinExistence type="predicted"/>
<gene>
    <name evidence="6" type="ORF">BgAZ_500500</name>
</gene>
<dbReference type="EMBL" id="JAVEPI010000005">
    <property type="protein sequence ID" value="KAK1441718.1"/>
    <property type="molecule type" value="Genomic_DNA"/>
</dbReference>
<organism evidence="6 7">
    <name type="scientific">Babesia gibsoni</name>
    <dbReference type="NCBI Taxonomy" id="33632"/>
    <lineage>
        <taxon>Eukaryota</taxon>
        <taxon>Sar</taxon>
        <taxon>Alveolata</taxon>
        <taxon>Apicomplexa</taxon>
        <taxon>Aconoidasida</taxon>
        <taxon>Piroplasmida</taxon>
        <taxon>Babesiidae</taxon>
        <taxon>Babesia</taxon>
    </lineage>
</organism>
<feature type="domain" description="AMP-binding enzyme C-terminal" evidence="5">
    <location>
        <begin position="551"/>
        <end position="588"/>
    </location>
</feature>
<evidence type="ECO:0000259" key="4">
    <source>
        <dbReference type="Pfam" id="PF00501"/>
    </source>
</evidence>
<dbReference type="Gene3D" id="3.40.50.12780">
    <property type="entry name" value="N-terminal domain of ligase-like"/>
    <property type="match status" value="1"/>
</dbReference>
<keyword evidence="6" id="KW-0436">Ligase</keyword>
<reference evidence="6" key="1">
    <citation type="submission" date="2023-08" db="EMBL/GenBank/DDBJ databases">
        <title>Draft sequence of the Babesia gibsoni genome.</title>
        <authorList>
            <person name="Yamagishi J.Y."/>
            <person name="Xuan X.X."/>
        </authorList>
    </citation>
    <scope>NUCLEOTIDE SEQUENCE</scope>
    <source>
        <strain evidence="6">Azabu</strain>
    </source>
</reference>
<dbReference type="PANTHER" id="PTHR43272:SF33">
    <property type="entry name" value="AMP-BINDING DOMAIN-CONTAINING PROTEIN-RELATED"/>
    <property type="match status" value="1"/>
</dbReference>
<dbReference type="InterPro" id="IPR045851">
    <property type="entry name" value="AMP-bd_C_sf"/>
</dbReference>
<keyword evidence="1" id="KW-0547">Nucleotide-binding</keyword>